<dbReference type="CDD" id="cd01389">
    <property type="entry name" value="HMG-box_ROX1-like"/>
    <property type="match status" value="1"/>
</dbReference>
<dbReference type="GO" id="GO:0001228">
    <property type="term" value="F:DNA-binding transcription activator activity, RNA polymerase II-specific"/>
    <property type="evidence" value="ECO:0007669"/>
    <property type="project" value="TreeGrafter"/>
</dbReference>
<dbReference type="InterPro" id="IPR036910">
    <property type="entry name" value="HMG_box_dom_sf"/>
</dbReference>
<dbReference type="PANTHER" id="PTHR10270">
    <property type="entry name" value="SOX TRANSCRIPTION FACTOR"/>
    <property type="match status" value="1"/>
</dbReference>
<dbReference type="AlphaFoldDB" id="A0A077WG07"/>
<gene>
    <name evidence="6" type="ORF">LRAMOSA08516</name>
</gene>
<evidence type="ECO:0000313" key="6">
    <source>
        <dbReference type="EMBL" id="CDS05988.1"/>
    </source>
</evidence>
<dbReference type="OrthoDB" id="6247875at2759"/>
<sequence length="309" mass="35577">MTKTPITKNNNKIRRPMNCFLAFRLEKQNEIVARCPGANHRDISKVIAKWWKELPEEEKEPYRERARIAKIEHARKYPDYKYRPQKKKDRKTRKYTRRPQNKFTSRIEKNNEMMELFYNNPRMLDTQSYSVALHEHHLQQQQIMSPASSPLYTSTNSPASSSVTQDDLVLSPACYDEQKPMIVGSSSPLFYQQSVAEAAMYYNWSMMPNGPSCMNMPTTTTNNVTVHAPCVTPENIADPQIALVDGCIDPNLLTNTTNASTTLSYPPVITVNDTGYFDNCYKSFHEANNNDTYMFSCAFEQGYDNNMQA</sequence>
<name>A0A077WG07_9FUNG</name>
<accession>A0A077WG07</accession>
<feature type="region of interest" description="Disordered" evidence="4">
    <location>
        <begin position="76"/>
        <end position="103"/>
    </location>
</feature>
<evidence type="ECO:0000256" key="2">
    <source>
        <dbReference type="ARBA" id="ARBA00023163"/>
    </source>
</evidence>
<evidence type="ECO:0000256" key="3">
    <source>
        <dbReference type="PROSITE-ProRule" id="PRU00267"/>
    </source>
</evidence>
<dbReference type="InterPro" id="IPR050140">
    <property type="entry name" value="SRY-related_HMG-box_TF-like"/>
</dbReference>
<organism evidence="6">
    <name type="scientific">Lichtheimia ramosa</name>
    <dbReference type="NCBI Taxonomy" id="688394"/>
    <lineage>
        <taxon>Eukaryota</taxon>
        <taxon>Fungi</taxon>
        <taxon>Fungi incertae sedis</taxon>
        <taxon>Mucoromycota</taxon>
        <taxon>Mucoromycotina</taxon>
        <taxon>Mucoromycetes</taxon>
        <taxon>Mucorales</taxon>
        <taxon>Lichtheimiaceae</taxon>
        <taxon>Lichtheimia</taxon>
    </lineage>
</organism>
<evidence type="ECO:0000256" key="4">
    <source>
        <dbReference type="SAM" id="MobiDB-lite"/>
    </source>
</evidence>
<evidence type="ECO:0000256" key="1">
    <source>
        <dbReference type="ARBA" id="ARBA00023125"/>
    </source>
</evidence>
<evidence type="ECO:0000259" key="5">
    <source>
        <dbReference type="PROSITE" id="PS50118"/>
    </source>
</evidence>
<dbReference type="GO" id="GO:0030154">
    <property type="term" value="P:cell differentiation"/>
    <property type="evidence" value="ECO:0007669"/>
    <property type="project" value="TreeGrafter"/>
</dbReference>
<dbReference type="PANTHER" id="PTHR10270:SF161">
    <property type="entry name" value="SEX-DETERMINING REGION Y PROTEIN"/>
    <property type="match status" value="1"/>
</dbReference>
<keyword evidence="2" id="KW-0804">Transcription</keyword>
<protein>
    <recommendedName>
        <fullName evidence="5">HMG box domain-containing protein</fullName>
    </recommendedName>
</protein>
<dbReference type="InterPro" id="IPR009071">
    <property type="entry name" value="HMG_box_dom"/>
</dbReference>
<dbReference type="SMART" id="SM00398">
    <property type="entry name" value="HMG"/>
    <property type="match status" value="1"/>
</dbReference>
<feature type="compositionally biased region" description="Basic residues" evidence="4">
    <location>
        <begin position="83"/>
        <end position="100"/>
    </location>
</feature>
<feature type="domain" description="HMG box" evidence="5">
    <location>
        <begin position="13"/>
        <end position="81"/>
    </location>
</feature>
<dbReference type="Pfam" id="PF00505">
    <property type="entry name" value="HMG_box"/>
    <property type="match status" value="1"/>
</dbReference>
<dbReference type="GO" id="GO:0005634">
    <property type="term" value="C:nucleus"/>
    <property type="evidence" value="ECO:0007669"/>
    <property type="project" value="UniProtKB-UniRule"/>
</dbReference>
<dbReference type="Gene3D" id="1.10.30.10">
    <property type="entry name" value="High mobility group box domain"/>
    <property type="match status" value="1"/>
</dbReference>
<dbReference type="EMBL" id="LK023318">
    <property type="protein sequence ID" value="CDS05988.1"/>
    <property type="molecule type" value="Genomic_DNA"/>
</dbReference>
<dbReference type="GO" id="GO:0000978">
    <property type="term" value="F:RNA polymerase II cis-regulatory region sequence-specific DNA binding"/>
    <property type="evidence" value="ECO:0007669"/>
    <property type="project" value="TreeGrafter"/>
</dbReference>
<feature type="DNA-binding region" description="HMG box" evidence="3">
    <location>
        <begin position="13"/>
        <end position="81"/>
    </location>
</feature>
<keyword evidence="3" id="KW-0539">Nucleus</keyword>
<proteinExistence type="predicted"/>
<dbReference type="PROSITE" id="PS50118">
    <property type="entry name" value="HMG_BOX_2"/>
    <property type="match status" value="1"/>
</dbReference>
<keyword evidence="1 3" id="KW-0238">DNA-binding</keyword>
<dbReference type="SUPFAM" id="SSF47095">
    <property type="entry name" value="HMG-box"/>
    <property type="match status" value="1"/>
</dbReference>
<reference evidence="6" key="1">
    <citation type="journal article" date="2014" name="Genome Announc.">
        <title>De novo whole-genome sequence and genome annotation of Lichtheimia ramosa.</title>
        <authorList>
            <person name="Linde J."/>
            <person name="Schwartze V."/>
            <person name="Binder U."/>
            <person name="Lass-Florl C."/>
            <person name="Voigt K."/>
            <person name="Horn F."/>
        </authorList>
    </citation>
    <scope>NUCLEOTIDE SEQUENCE</scope>
    <source>
        <strain evidence="6">JMRC FSU:6197</strain>
    </source>
</reference>